<evidence type="ECO:0000256" key="1">
    <source>
        <dbReference type="SAM" id="MobiDB-lite"/>
    </source>
</evidence>
<feature type="compositionally biased region" description="Low complexity" evidence="1">
    <location>
        <begin position="672"/>
        <end position="685"/>
    </location>
</feature>
<dbReference type="AlphaFoldDB" id="A0A642V8A6"/>
<accession>A0A642V8A6</accession>
<feature type="compositionally biased region" description="Polar residues" evidence="1">
    <location>
        <begin position="200"/>
        <end position="211"/>
    </location>
</feature>
<feature type="compositionally biased region" description="Low complexity" evidence="1">
    <location>
        <begin position="526"/>
        <end position="538"/>
    </location>
</feature>
<dbReference type="VEuPathDB" id="FungiDB:TRICI_004024"/>
<comment type="caution">
    <text evidence="2">The sequence shown here is derived from an EMBL/GenBank/DDBJ whole genome shotgun (WGS) entry which is preliminary data.</text>
</comment>
<dbReference type="Proteomes" id="UP000761534">
    <property type="component" value="Unassembled WGS sequence"/>
</dbReference>
<feature type="region of interest" description="Disordered" evidence="1">
    <location>
        <begin position="629"/>
        <end position="699"/>
    </location>
</feature>
<feature type="compositionally biased region" description="Low complexity" evidence="1">
    <location>
        <begin position="493"/>
        <end position="516"/>
    </location>
</feature>
<feature type="compositionally biased region" description="Acidic residues" evidence="1">
    <location>
        <begin position="228"/>
        <end position="249"/>
    </location>
</feature>
<sequence>MLGRLFSSSLGGGSSSHSTSGTEGGSHPGAPISMLEEADTRSLLYGSAVVKSKADLKIEPARDIRVVVISDLQFLDDFLFDSNCSQESQSSSNRPFPPLVRAASYMGPEHQQRAASTTPSPPPPSPGGSNGPEPLPLTLLREVLFGPTPIRFHSSVMKLHPFPNANSSRRTWLVSKMFKIGQNDLLDSVPTKFVSEYKSAPTTTNPLASPNNREEPASSPVSFQWNGNEEDDDDDVGDNGDDEDEDEEDNYLSGSIMDTANTWNPRNSVNYSLTPPMPQDVGCGICVFFNMPSDSNTMLTNHWEELSYALADLQKVIFNRLVEILPGVLREYQANRRGRGSAINTRKYSGLCDSDEGIRHAVDFFRTRFYGVVRIPRVICGQNRWSELFQEVKWACQSLDQQQDDFVSSIISSFIQCNQKLISQSRKDRHKNGDDTPPTRTVLVCSNRITARRLIFILTSLINDVSTKLWNKKMSKVNNQLAVEDTYDDDDSAGPSKAMSSTSSSPASRSHAVFSSTEGGWEIPASSTRTSESSSTCTMPHVIRPSFSSSSLSNSLSSPSHQARMRYPSFEGLRKSFGSSSGGGGATGAGGSSNSLFSSLWSSGSTMAGASFTSNDSFLDDLGPTHNNAYDDLPNSLPTAGDGNGRPKLDRYNSSERTATTLGPFNNRMTRTQTSDSISSSFSDFQPPPESPKENNTNTNGINYRFVQQGDVDVLEVDPLDTSDPALAQPIILPPIAGHIPDFHPDFGIQAVPLNRDLEEKIARAMVRDADVIPIPKWASQAKSEQRPNDTESSVNNIDEPTPSDEPVTLSRSLIVNLKKREIYEWALTRQCSSNGCRQELVRRKLYSGRRPQGEYASLAPQVSTILREIIDNSKGDNIHALKKAYKSRFNLS</sequence>
<feature type="compositionally biased region" description="Polar residues" evidence="1">
    <location>
        <begin position="655"/>
        <end position="671"/>
    </location>
</feature>
<dbReference type="EMBL" id="SWFS01000300">
    <property type="protein sequence ID" value="KAA8910836.1"/>
    <property type="molecule type" value="Genomic_DNA"/>
</dbReference>
<reference evidence="2" key="1">
    <citation type="journal article" date="2019" name="G3 (Bethesda)">
        <title>Genome Assemblies of Two Rare Opportunistic Yeast Pathogens: Diutina rugosa (syn. Candida rugosa) and Trichomonascus ciferrii (syn. Candida ciferrii).</title>
        <authorList>
            <person name="Mixao V."/>
            <person name="Saus E."/>
            <person name="Hansen A.P."/>
            <person name="Lass-Florl C."/>
            <person name="Gabaldon T."/>
        </authorList>
    </citation>
    <scope>NUCLEOTIDE SEQUENCE</scope>
    <source>
        <strain evidence="2">CBS 4856</strain>
    </source>
</reference>
<feature type="compositionally biased region" description="Basic and acidic residues" evidence="1">
    <location>
        <begin position="645"/>
        <end position="654"/>
    </location>
</feature>
<organism evidence="2 3">
    <name type="scientific">Trichomonascus ciferrii</name>
    <dbReference type="NCBI Taxonomy" id="44093"/>
    <lineage>
        <taxon>Eukaryota</taxon>
        <taxon>Fungi</taxon>
        <taxon>Dikarya</taxon>
        <taxon>Ascomycota</taxon>
        <taxon>Saccharomycotina</taxon>
        <taxon>Dipodascomycetes</taxon>
        <taxon>Dipodascales</taxon>
        <taxon>Trichomonascaceae</taxon>
        <taxon>Trichomonascus</taxon>
        <taxon>Trichomonascus ciferrii complex</taxon>
    </lineage>
</organism>
<protein>
    <recommendedName>
        <fullName evidence="4">Folliculin-interacting protein N-terminal domain-containing protein</fullName>
    </recommendedName>
</protein>
<evidence type="ECO:0008006" key="4">
    <source>
        <dbReference type="Google" id="ProtNLM"/>
    </source>
</evidence>
<dbReference type="OrthoDB" id="4083198at2759"/>
<keyword evidence="3" id="KW-1185">Reference proteome</keyword>
<feature type="region of interest" description="Disordered" evidence="1">
    <location>
        <begin position="107"/>
        <end position="136"/>
    </location>
</feature>
<feature type="region of interest" description="Disordered" evidence="1">
    <location>
        <begin position="778"/>
        <end position="808"/>
    </location>
</feature>
<gene>
    <name evidence="2" type="ORF">TRICI_004024</name>
</gene>
<evidence type="ECO:0000313" key="3">
    <source>
        <dbReference type="Proteomes" id="UP000761534"/>
    </source>
</evidence>
<feature type="region of interest" description="Disordered" evidence="1">
    <location>
        <begin position="486"/>
        <end position="540"/>
    </location>
</feature>
<name>A0A642V8A6_9ASCO</name>
<feature type="region of interest" description="Disordered" evidence="1">
    <location>
        <begin position="200"/>
        <end position="249"/>
    </location>
</feature>
<evidence type="ECO:0000313" key="2">
    <source>
        <dbReference type="EMBL" id="KAA8910836.1"/>
    </source>
</evidence>
<feature type="region of interest" description="Disordered" evidence="1">
    <location>
        <begin position="1"/>
        <end position="32"/>
    </location>
</feature>
<proteinExistence type="predicted"/>